<evidence type="ECO:0000313" key="3">
    <source>
        <dbReference type="Proteomes" id="UP001341840"/>
    </source>
</evidence>
<evidence type="ECO:0000256" key="1">
    <source>
        <dbReference type="SAM" id="MobiDB-lite"/>
    </source>
</evidence>
<keyword evidence="3" id="KW-1185">Reference proteome</keyword>
<sequence length="210" mass="22540">MLDHHLDHETRKHASGLNPIRTETWMRETKGEKAYPLGACWMISKRMMRASRSRKPCVNRSSGSKGVGCGDIAQAANVNPASFFINEVDEDKLVSELGPLCDSLQAKHASHIKRIHSGSPKQLEVVDAADSSRASTEVPENCAGYGKASDDIIADCNGAERGAAKDVVADTNSIEIAEGDIGASNSGKRETNDDNLDKTGTKKSKSIMDA</sequence>
<gene>
    <name evidence="2" type="ORF">PIB30_044546</name>
</gene>
<name>A0ABU6TFJ7_9FABA</name>
<organism evidence="2 3">
    <name type="scientific">Stylosanthes scabra</name>
    <dbReference type="NCBI Taxonomy" id="79078"/>
    <lineage>
        <taxon>Eukaryota</taxon>
        <taxon>Viridiplantae</taxon>
        <taxon>Streptophyta</taxon>
        <taxon>Embryophyta</taxon>
        <taxon>Tracheophyta</taxon>
        <taxon>Spermatophyta</taxon>
        <taxon>Magnoliopsida</taxon>
        <taxon>eudicotyledons</taxon>
        <taxon>Gunneridae</taxon>
        <taxon>Pentapetalae</taxon>
        <taxon>rosids</taxon>
        <taxon>fabids</taxon>
        <taxon>Fabales</taxon>
        <taxon>Fabaceae</taxon>
        <taxon>Papilionoideae</taxon>
        <taxon>50 kb inversion clade</taxon>
        <taxon>dalbergioids sensu lato</taxon>
        <taxon>Dalbergieae</taxon>
        <taxon>Pterocarpus clade</taxon>
        <taxon>Stylosanthes</taxon>
    </lineage>
</organism>
<accession>A0ABU6TFJ7</accession>
<dbReference type="Proteomes" id="UP001341840">
    <property type="component" value="Unassembled WGS sequence"/>
</dbReference>
<feature type="region of interest" description="Disordered" evidence="1">
    <location>
        <begin position="176"/>
        <end position="210"/>
    </location>
</feature>
<reference evidence="2 3" key="1">
    <citation type="journal article" date="2023" name="Plants (Basel)">
        <title>Bridging the Gap: Combining Genomics and Transcriptomics Approaches to Understand Stylosanthes scabra, an Orphan Legume from the Brazilian Caatinga.</title>
        <authorList>
            <person name="Ferreira-Neto J.R.C."/>
            <person name="da Silva M.D."/>
            <person name="Binneck E."/>
            <person name="de Melo N.F."/>
            <person name="da Silva R.H."/>
            <person name="de Melo A.L.T.M."/>
            <person name="Pandolfi V."/>
            <person name="Bustamante F.O."/>
            <person name="Brasileiro-Vidal A.C."/>
            <person name="Benko-Iseppon A.M."/>
        </authorList>
    </citation>
    <scope>NUCLEOTIDE SEQUENCE [LARGE SCALE GENOMIC DNA]</scope>
    <source>
        <tissue evidence="2">Leaves</tissue>
    </source>
</reference>
<comment type="caution">
    <text evidence="2">The sequence shown here is derived from an EMBL/GenBank/DDBJ whole genome shotgun (WGS) entry which is preliminary data.</text>
</comment>
<dbReference type="EMBL" id="JASCZI010090887">
    <property type="protein sequence ID" value="MED6147501.1"/>
    <property type="molecule type" value="Genomic_DNA"/>
</dbReference>
<protein>
    <submittedName>
        <fullName evidence="2">Uncharacterized protein</fullName>
    </submittedName>
</protein>
<proteinExistence type="predicted"/>
<feature type="compositionally biased region" description="Basic and acidic residues" evidence="1">
    <location>
        <begin position="187"/>
        <end position="210"/>
    </location>
</feature>
<evidence type="ECO:0000313" key="2">
    <source>
        <dbReference type="EMBL" id="MED6147501.1"/>
    </source>
</evidence>